<dbReference type="Gene3D" id="3.30.1370.120">
    <property type="match status" value="2"/>
</dbReference>
<feature type="domain" description="NolW-like" evidence="14">
    <location>
        <begin position="341"/>
        <end position="494"/>
    </location>
</feature>
<accession>A0A1H1YI96</accession>
<keyword evidence="9" id="KW-0998">Cell outer membrane</keyword>
<evidence type="ECO:0000256" key="1">
    <source>
        <dbReference type="ARBA" id="ARBA00004442"/>
    </source>
</evidence>
<keyword evidence="3 10" id="KW-0813">Transport</keyword>
<dbReference type="InterPro" id="IPR005644">
    <property type="entry name" value="NolW-like"/>
</dbReference>
<evidence type="ECO:0000313" key="17">
    <source>
        <dbReference type="Proteomes" id="UP000243904"/>
    </source>
</evidence>
<evidence type="ECO:0000259" key="15">
    <source>
        <dbReference type="Pfam" id="PF21305"/>
    </source>
</evidence>
<dbReference type="PANTHER" id="PTHR30332">
    <property type="entry name" value="PROBABLE GENERAL SECRETION PATHWAY PROTEIN D"/>
    <property type="match status" value="1"/>
</dbReference>
<feature type="region of interest" description="Disordered" evidence="11">
    <location>
        <begin position="58"/>
        <end position="81"/>
    </location>
</feature>
<dbReference type="PRINTS" id="PR00811">
    <property type="entry name" value="BCTERIALGSPD"/>
</dbReference>
<name>A0A1H1YI96_9BRAD</name>
<organism evidence="16 17">
    <name type="scientific">Bradyrhizobium canariense</name>
    <dbReference type="NCBI Taxonomy" id="255045"/>
    <lineage>
        <taxon>Bacteria</taxon>
        <taxon>Pseudomonadati</taxon>
        <taxon>Pseudomonadota</taxon>
        <taxon>Alphaproteobacteria</taxon>
        <taxon>Hyphomicrobiales</taxon>
        <taxon>Nitrobacteraceae</taxon>
        <taxon>Bradyrhizobium</taxon>
    </lineage>
</organism>
<dbReference type="Proteomes" id="UP000243904">
    <property type="component" value="Chromosome I"/>
</dbReference>
<evidence type="ECO:0000313" key="16">
    <source>
        <dbReference type="EMBL" id="SDT21177.1"/>
    </source>
</evidence>
<feature type="compositionally biased region" description="Polar residues" evidence="11">
    <location>
        <begin position="62"/>
        <end position="72"/>
    </location>
</feature>
<dbReference type="GO" id="GO:0009279">
    <property type="term" value="C:cell outer membrane"/>
    <property type="evidence" value="ECO:0007669"/>
    <property type="project" value="UniProtKB-SubCell"/>
</dbReference>
<keyword evidence="6 12" id="KW-0732">Signal</keyword>
<keyword evidence="17" id="KW-1185">Reference proteome</keyword>
<evidence type="ECO:0000256" key="6">
    <source>
        <dbReference type="ARBA" id="ARBA00022729"/>
    </source>
</evidence>
<protein>
    <submittedName>
        <fullName evidence="16">Type II secretion system protein D (GspD)</fullName>
    </submittedName>
</protein>
<evidence type="ECO:0000259" key="13">
    <source>
        <dbReference type="Pfam" id="PF00263"/>
    </source>
</evidence>
<dbReference type="InterPro" id="IPR038591">
    <property type="entry name" value="NolW-like_sf"/>
</dbReference>
<feature type="domain" description="NolW-like" evidence="14">
    <location>
        <begin position="202"/>
        <end position="262"/>
    </location>
</feature>
<proteinExistence type="inferred from homology"/>
<dbReference type="GO" id="GO:0015628">
    <property type="term" value="P:protein secretion by the type II secretion system"/>
    <property type="evidence" value="ECO:0007669"/>
    <property type="project" value="InterPro"/>
</dbReference>
<sequence length="784" mass="81349">MVRVGKLGRYRTIGRSARAVFILLSMGLLASCNSATVGSNDGSQLDVMDKVRSLDLLPHQPQPVNAGTATSGQNGGSSRPVMYEGTEVTAVSDERPQPTSSGNGFDLNFENTPVATVAKVVLGDILGVGYTIDPRVQGTVSLVSVRPVAKSDIVFVLENALRLSGVVLIRDTAGYRLTPLGDAVGAGHVDAAGASPEPGFGVSVVPLQYVSAQTLLKLMDSFATKAGTVRADVTRNLLLIQGSGAERRSAVDTALSFDVDWMRGQSVGIFPVSSGPPAPIITELEKIVDSGENGLSQNIIKFQPIARLNAIMVVSKKPEMLRTAATWIKRLDQADTERTSVHVYQVKYGDARQIARVLTDMFIGGSSTSLLDSPDNQVAPGSGTSSSSSGDRLSMNGNASSTTNGFGASGGTGTTTGFGPQAGGANRGGSGNGGGAGALDSGHGSGSGSGQPVLQGDVRITPDTVNNSLLIYADQANYRIIEATLLQVDKPQLQVAIDATIAEVTLTNELSYGVQSYLTSQNIGLKPNTGSILNTQATTAPATTTDPTTGAVSVAGSVTNAFINQAFPGFNFMVGSATQPSAILDALHSVTSVKVLSNPSLVVINNQVATLQVGDSVPVSTGSATVLTTSNTVVNTIDYRNTGVILRVSPRISVNGDVRLDVEQEISSVPTTSSNSLTPTVSERKVKSSILVATGQTVLLAGLISEQQNGTRSGIPVLDQIPALGDAFGHQDNATTRTELIIFIRPQIIRNGSDAHIVAEELRSKLRGDIATTATNQAKTTSVH</sequence>
<evidence type="ECO:0000256" key="12">
    <source>
        <dbReference type="SAM" id="SignalP"/>
    </source>
</evidence>
<dbReference type="PANTHER" id="PTHR30332:SF25">
    <property type="entry name" value="SECRETIN XPSD"/>
    <property type="match status" value="1"/>
</dbReference>
<evidence type="ECO:0000256" key="10">
    <source>
        <dbReference type="RuleBase" id="RU004004"/>
    </source>
</evidence>
<keyword evidence="8" id="KW-0472">Membrane</keyword>
<evidence type="ECO:0000256" key="8">
    <source>
        <dbReference type="ARBA" id="ARBA00023136"/>
    </source>
</evidence>
<dbReference type="RefSeq" id="WP_433994442.1">
    <property type="nucleotide sequence ID" value="NZ_LT629750.1"/>
</dbReference>
<dbReference type="Pfam" id="PF21305">
    <property type="entry name" value="type_II_gspD_N0"/>
    <property type="match status" value="1"/>
</dbReference>
<dbReference type="PROSITE" id="PS51257">
    <property type="entry name" value="PROKAR_LIPOPROTEIN"/>
    <property type="match status" value="1"/>
</dbReference>
<feature type="domain" description="GspD-like N0" evidence="15">
    <location>
        <begin position="107"/>
        <end position="171"/>
    </location>
</feature>
<evidence type="ECO:0000256" key="7">
    <source>
        <dbReference type="ARBA" id="ARBA00022927"/>
    </source>
</evidence>
<dbReference type="InterPro" id="IPR050810">
    <property type="entry name" value="Bact_Secretion_Sys_Channel"/>
</dbReference>
<dbReference type="Pfam" id="PF00263">
    <property type="entry name" value="Secretin"/>
    <property type="match status" value="1"/>
</dbReference>
<feature type="domain" description="Type II/III secretion system secretin-like" evidence="13">
    <location>
        <begin position="586"/>
        <end position="750"/>
    </location>
</feature>
<keyword evidence="7" id="KW-0653">Protein transport</keyword>
<evidence type="ECO:0000256" key="11">
    <source>
        <dbReference type="SAM" id="MobiDB-lite"/>
    </source>
</evidence>
<feature type="compositionally biased region" description="Gly residues" evidence="11">
    <location>
        <begin position="407"/>
        <end position="449"/>
    </location>
</feature>
<dbReference type="EMBL" id="LT629750">
    <property type="protein sequence ID" value="SDT21177.1"/>
    <property type="molecule type" value="Genomic_DNA"/>
</dbReference>
<feature type="signal peptide" evidence="12">
    <location>
        <begin position="1"/>
        <end position="30"/>
    </location>
</feature>
<dbReference type="NCBIfam" id="TIGR02517">
    <property type="entry name" value="type_II_gspD"/>
    <property type="match status" value="1"/>
</dbReference>
<dbReference type="InterPro" id="IPR001775">
    <property type="entry name" value="GspD/PilQ"/>
</dbReference>
<feature type="compositionally biased region" description="Low complexity" evidence="11">
    <location>
        <begin position="381"/>
        <end position="390"/>
    </location>
</feature>
<keyword evidence="5" id="KW-0812">Transmembrane</keyword>
<evidence type="ECO:0000259" key="14">
    <source>
        <dbReference type="Pfam" id="PF03958"/>
    </source>
</evidence>
<evidence type="ECO:0000256" key="5">
    <source>
        <dbReference type="ARBA" id="ARBA00022692"/>
    </source>
</evidence>
<evidence type="ECO:0000256" key="3">
    <source>
        <dbReference type="ARBA" id="ARBA00022448"/>
    </source>
</evidence>
<comment type="similarity">
    <text evidence="2">Belongs to the bacterial secretin family. GSP D subfamily.</text>
</comment>
<evidence type="ECO:0000256" key="2">
    <source>
        <dbReference type="ARBA" id="ARBA00006980"/>
    </source>
</evidence>
<feature type="chain" id="PRO_5009266606" evidence="12">
    <location>
        <begin position="31"/>
        <end position="784"/>
    </location>
</feature>
<dbReference type="InterPro" id="IPR049371">
    <property type="entry name" value="GspD-like_N0"/>
</dbReference>
<dbReference type="AlphaFoldDB" id="A0A1H1YI96"/>
<evidence type="ECO:0000256" key="9">
    <source>
        <dbReference type="ARBA" id="ARBA00023237"/>
    </source>
</evidence>
<keyword evidence="4" id="KW-1134">Transmembrane beta strand</keyword>
<feature type="region of interest" description="Disordered" evidence="11">
    <location>
        <begin position="369"/>
        <end position="457"/>
    </location>
</feature>
<reference evidence="17" key="1">
    <citation type="submission" date="2016-10" db="EMBL/GenBank/DDBJ databases">
        <authorList>
            <person name="Varghese N."/>
            <person name="Submissions S."/>
        </authorList>
    </citation>
    <scope>NUCLEOTIDE SEQUENCE [LARGE SCALE GENOMIC DNA]</scope>
    <source>
        <strain evidence="17">GAS369</strain>
    </source>
</reference>
<dbReference type="Pfam" id="PF03958">
    <property type="entry name" value="Secretin_N"/>
    <property type="match status" value="2"/>
</dbReference>
<gene>
    <name evidence="16" type="ORF">SAMN05444158_4829</name>
</gene>
<comment type="subcellular location">
    <subcellularLocation>
        <location evidence="1 10">Cell outer membrane</location>
    </subcellularLocation>
</comment>
<evidence type="ECO:0000256" key="4">
    <source>
        <dbReference type="ARBA" id="ARBA00022452"/>
    </source>
</evidence>
<dbReference type="GO" id="GO:0015627">
    <property type="term" value="C:type II protein secretion system complex"/>
    <property type="evidence" value="ECO:0007669"/>
    <property type="project" value="InterPro"/>
</dbReference>
<dbReference type="InterPro" id="IPR004846">
    <property type="entry name" value="T2SS/T3SS_dom"/>
</dbReference>
<dbReference type="InterPro" id="IPR013356">
    <property type="entry name" value="T2SS_GspD"/>
</dbReference>